<evidence type="ECO:0000259" key="1">
    <source>
        <dbReference type="SMART" id="SM00460"/>
    </source>
</evidence>
<dbReference type="PANTHER" id="PTHR33490:SF12">
    <property type="entry name" value="BLL5557 PROTEIN"/>
    <property type="match status" value="1"/>
</dbReference>
<evidence type="ECO:0000313" key="3">
    <source>
        <dbReference type="Proteomes" id="UP000199705"/>
    </source>
</evidence>
<keyword evidence="2" id="KW-0378">Hydrolase</keyword>
<dbReference type="Proteomes" id="UP000199705">
    <property type="component" value="Unassembled WGS sequence"/>
</dbReference>
<dbReference type="Pfam" id="PF01841">
    <property type="entry name" value="Transglut_core"/>
    <property type="match status" value="1"/>
</dbReference>
<dbReference type="STRING" id="551996.SAMN05192573_12148"/>
<dbReference type="InterPro" id="IPR038765">
    <property type="entry name" value="Papain-like_cys_pep_sf"/>
</dbReference>
<dbReference type="Gene3D" id="3.10.620.30">
    <property type="match status" value="1"/>
</dbReference>
<dbReference type="EMBL" id="FNCG01000021">
    <property type="protein sequence ID" value="SDI46011.1"/>
    <property type="molecule type" value="Genomic_DNA"/>
</dbReference>
<dbReference type="RefSeq" id="WP_091175059.1">
    <property type="nucleotide sequence ID" value="NZ_FNCG01000021.1"/>
</dbReference>
<feature type="domain" description="Transglutaminase-like" evidence="1">
    <location>
        <begin position="162"/>
        <end position="222"/>
    </location>
</feature>
<organism evidence="2 3">
    <name type="scientific">Mucilaginibacter gossypii</name>
    <dbReference type="NCBI Taxonomy" id="551996"/>
    <lineage>
        <taxon>Bacteria</taxon>
        <taxon>Pseudomonadati</taxon>
        <taxon>Bacteroidota</taxon>
        <taxon>Sphingobacteriia</taxon>
        <taxon>Sphingobacteriales</taxon>
        <taxon>Sphingobacteriaceae</taxon>
        <taxon>Mucilaginibacter</taxon>
    </lineage>
</organism>
<dbReference type="GO" id="GO:0006508">
    <property type="term" value="P:proteolysis"/>
    <property type="evidence" value="ECO:0007669"/>
    <property type="project" value="UniProtKB-KW"/>
</dbReference>
<dbReference type="InterPro" id="IPR048930">
    <property type="entry name" value="Bact_transglu_N_2"/>
</dbReference>
<accession>A0A1G8KRA3</accession>
<evidence type="ECO:0000313" key="2">
    <source>
        <dbReference type="EMBL" id="SDI46011.1"/>
    </source>
</evidence>
<reference evidence="3" key="1">
    <citation type="submission" date="2016-10" db="EMBL/GenBank/DDBJ databases">
        <authorList>
            <person name="Varghese N."/>
            <person name="Submissions S."/>
        </authorList>
    </citation>
    <scope>NUCLEOTIDE SEQUENCE [LARGE SCALE GENOMIC DNA]</scope>
    <source>
        <strain evidence="3">Gh-67</strain>
    </source>
</reference>
<dbReference type="SMART" id="SM00460">
    <property type="entry name" value="TGc"/>
    <property type="match status" value="1"/>
</dbReference>
<keyword evidence="2" id="KW-0645">Protease</keyword>
<dbReference type="Pfam" id="PF21295">
    <property type="entry name" value="Bact_transglu_N_2"/>
    <property type="match status" value="1"/>
</dbReference>
<dbReference type="Gene3D" id="2.60.40.2250">
    <property type="match status" value="1"/>
</dbReference>
<sequence>MKFDVFTQMEYVVRSPGTLILNIHALRSPNQTVISEEFGLEPYIKFEELQTLQGENRLVRFDVSADTPNVKVTYKATVDNCYEITDFGNLQETHVSELPSPVLPYLNPSRYCQSDKLYRLAHNMFGHVTNPFEQVVELTNWINKNVQYLSGSTNSQTSAFDTVTEQAGVCRDFAHLGIALCRALTIPARYFTGYAYHLKPADFHACFEAYLGGKWILFDATRLVPLNGLIKIATGHDAADSAIANIFGDVTFTTMQVSCELAEDGFVPFYYIDGEFKGLSYL</sequence>
<proteinExistence type="predicted"/>
<dbReference type="PANTHER" id="PTHR33490">
    <property type="entry name" value="BLR5614 PROTEIN-RELATED"/>
    <property type="match status" value="1"/>
</dbReference>
<protein>
    <submittedName>
        <fullName evidence="2">Transglutaminase-like enzyme, putative cysteine protease</fullName>
    </submittedName>
</protein>
<keyword evidence="3" id="KW-1185">Reference proteome</keyword>
<dbReference type="SUPFAM" id="SSF54001">
    <property type="entry name" value="Cysteine proteinases"/>
    <property type="match status" value="1"/>
</dbReference>
<dbReference type="InterPro" id="IPR002931">
    <property type="entry name" value="Transglutaminase-like"/>
</dbReference>
<name>A0A1G8KRA3_9SPHI</name>
<dbReference type="GO" id="GO:0008233">
    <property type="term" value="F:peptidase activity"/>
    <property type="evidence" value="ECO:0007669"/>
    <property type="project" value="UniProtKB-KW"/>
</dbReference>
<gene>
    <name evidence="2" type="ORF">SAMN05192573_12148</name>
</gene>
<dbReference type="AlphaFoldDB" id="A0A1G8KRA3"/>